<accession>A0A1I5X9H6</accession>
<dbReference type="RefSeq" id="WP_092480340.1">
    <property type="nucleotide sequence ID" value="NZ_FOXW01000004.1"/>
</dbReference>
<dbReference type="OrthoDB" id="2427702at2"/>
<protein>
    <submittedName>
        <fullName evidence="1">Uncharacterized protein</fullName>
    </submittedName>
</protein>
<dbReference type="STRING" id="82801.SAMN04488506_1289"/>
<proteinExistence type="predicted"/>
<gene>
    <name evidence="1" type="ORF">SAMN04488506_1289</name>
</gene>
<dbReference type="Proteomes" id="UP000199136">
    <property type="component" value="Unassembled WGS sequence"/>
</dbReference>
<dbReference type="EMBL" id="FOXW01000004">
    <property type="protein sequence ID" value="SFQ28625.1"/>
    <property type="molecule type" value="Genomic_DNA"/>
</dbReference>
<keyword evidence="2" id="KW-1185">Reference proteome</keyword>
<evidence type="ECO:0000313" key="2">
    <source>
        <dbReference type="Proteomes" id="UP000199136"/>
    </source>
</evidence>
<reference evidence="1 2" key="1">
    <citation type="submission" date="2016-10" db="EMBL/GenBank/DDBJ databases">
        <authorList>
            <person name="de Groot N.N."/>
        </authorList>
    </citation>
    <scope>NUCLEOTIDE SEQUENCE [LARGE SCALE GENOMIC DNA]</scope>
    <source>
        <strain evidence="1 2">DSM 20581</strain>
    </source>
</reference>
<name>A0A1I5X9H6_9LACT</name>
<organism evidence="1 2">
    <name type="scientific">Desemzia incerta</name>
    <dbReference type="NCBI Taxonomy" id="82801"/>
    <lineage>
        <taxon>Bacteria</taxon>
        <taxon>Bacillati</taxon>
        <taxon>Bacillota</taxon>
        <taxon>Bacilli</taxon>
        <taxon>Lactobacillales</taxon>
        <taxon>Carnobacteriaceae</taxon>
        <taxon>Desemzia</taxon>
    </lineage>
</organism>
<evidence type="ECO:0000313" key="1">
    <source>
        <dbReference type="EMBL" id="SFQ28625.1"/>
    </source>
</evidence>
<dbReference type="AlphaFoldDB" id="A0A1I5X9H6"/>
<sequence>MEKPIIKKLMKKIKKHKTWTEGIFVNPISYRVNNKLYYMGGFQKGNEVVATAYVTLDGEEVREEAYEAQLMLSNFADISKNILFGGEERMKIDPAYFTGPLAVPLTTDQSQVKEGAEAFTKLWNVHQDYLQDFSAYKDYYEKDVMVREEITVDDVRTTQKTASKFNMYQYKTLKTLLEKNDDLKAFAAYIESTSAWKTMTNHQREFITGITSTKEQLKKSLDELNLIEHEDEEKMLQLNYEQTIKLNEEQMLSQQKYIRYPK</sequence>